<dbReference type="Proteomes" id="UP000766486">
    <property type="component" value="Unassembled WGS sequence"/>
</dbReference>
<sequence>MSTCTYTTGGEWDNVVHNDESAQAKADRLNNPTIDKSTQELVQWIQDLYASGAKLWTKEMLSNIEAQLAQNPVPEAISIRSRTQVNGKNIVQLLPPSPPVTNSGGGEIPSVCSLTVHFEMYQMIIERAEQSMLESNREHYSRFTPDEIRMLAAQGVRIYFATFGKSSIEYSKVKPSWVQARKNWLNSSLCRELSNILGSTVSISNAVTKIVCFGLGSLATSIENPTRMADDGLPVHGPGTQHAAALTLATVLGERFGKEPLHVMVQDPAYSEADKKILEEVGIEVIGGFGSLGFTHVDEETIVFSCHPNIPVRQIVADIAKPAAMIWNKGRDSEEGAEYKVFERQGKEELSTPYSTDHDSARTRKLLQDYDEFDFPNCYSRFGDLAIYVRKG</sequence>
<gene>
    <name evidence="2" type="ORF">CLO192961_LOCUS125359</name>
</gene>
<feature type="domain" description="SRR1-like" evidence="1">
    <location>
        <begin position="204"/>
        <end position="388"/>
    </location>
</feature>
<evidence type="ECO:0000259" key="1">
    <source>
        <dbReference type="Pfam" id="PF07985"/>
    </source>
</evidence>
<organism evidence="2 3">
    <name type="scientific">Bionectria ochroleuca</name>
    <name type="common">Gliocladium roseum</name>
    <dbReference type="NCBI Taxonomy" id="29856"/>
    <lineage>
        <taxon>Eukaryota</taxon>
        <taxon>Fungi</taxon>
        <taxon>Dikarya</taxon>
        <taxon>Ascomycota</taxon>
        <taxon>Pezizomycotina</taxon>
        <taxon>Sordariomycetes</taxon>
        <taxon>Hypocreomycetidae</taxon>
        <taxon>Hypocreales</taxon>
        <taxon>Bionectriaceae</taxon>
        <taxon>Clonostachys</taxon>
    </lineage>
</organism>
<evidence type="ECO:0000313" key="3">
    <source>
        <dbReference type="Proteomes" id="UP000766486"/>
    </source>
</evidence>
<protein>
    <recommendedName>
        <fullName evidence="1">SRR1-like domain-containing protein</fullName>
    </recommendedName>
</protein>
<name>A0ABY6U1J9_BIOOC</name>
<dbReference type="PANTHER" id="PTHR42080:SF3">
    <property type="entry name" value="SRR1-LIKE DOMAIN-CONTAINING PROTEIN"/>
    <property type="match status" value="1"/>
</dbReference>
<keyword evidence="3" id="KW-1185">Reference proteome</keyword>
<dbReference type="EMBL" id="CABFNS010000711">
    <property type="protein sequence ID" value="VUC23782.1"/>
    <property type="molecule type" value="Genomic_DNA"/>
</dbReference>
<accession>A0ABY6U1J9</accession>
<comment type="caution">
    <text evidence="2">The sequence shown here is derived from an EMBL/GenBank/DDBJ whole genome shotgun (WGS) entry which is preliminary data.</text>
</comment>
<evidence type="ECO:0000313" key="2">
    <source>
        <dbReference type="EMBL" id="VUC23782.1"/>
    </source>
</evidence>
<dbReference type="PANTHER" id="PTHR42080">
    <property type="entry name" value="SRR1 DOMAIN-CONTAINING PROTEIN"/>
    <property type="match status" value="1"/>
</dbReference>
<proteinExistence type="predicted"/>
<dbReference type="InterPro" id="IPR012942">
    <property type="entry name" value="SRR1-like"/>
</dbReference>
<dbReference type="Pfam" id="PF07985">
    <property type="entry name" value="SRR1"/>
    <property type="match status" value="1"/>
</dbReference>
<reference evidence="2 3" key="1">
    <citation type="submission" date="2019-06" db="EMBL/GenBank/DDBJ databases">
        <authorList>
            <person name="Broberg M."/>
        </authorList>
    </citation>
    <scope>NUCLEOTIDE SEQUENCE [LARGE SCALE GENOMIC DNA]</scope>
</reference>